<evidence type="ECO:0000313" key="3">
    <source>
        <dbReference type="EMBL" id="AVF25870.1"/>
    </source>
</evidence>
<feature type="domain" description="Aminotransferase class I/classII large" evidence="2">
    <location>
        <begin position="2"/>
        <end position="33"/>
    </location>
</feature>
<protein>
    <recommendedName>
        <fullName evidence="1">Aminotransferase</fullName>
        <ecNumber evidence="1">2.6.1.-</ecNumber>
    </recommendedName>
</protein>
<dbReference type="RefSeq" id="WP_104932665.1">
    <property type="nucleotide sequence ID" value="NZ_CP019655.1"/>
</dbReference>
<evidence type="ECO:0000313" key="4">
    <source>
        <dbReference type="Proteomes" id="UP000239833"/>
    </source>
</evidence>
<dbReference type="Gene3D" id="3.40.640.10">
    <property type="entry name" value="Type I PLP-dependent aspartate aminotransferase-like (Major domain)"/>
    <property type="match status" value="1"/>
</dbReference>
<dbReference type="InterPro" id="IPR004838">
    <property type="entry name" value="NHTrfase_class1_PyrdxlP-BS"/>
</dbReference>
<name>A0A2L1UCI8_9BACL</name>
<evidence type="ECO:0000256" key="1">
    <source>
        <dbReference type="RuleBase" id="RU000481"/>
    </source>
</evidence>
<proteinExistence type="inferred from homology"/>
<evidence type="ECO:0000259" key="2">
    <source>
        <dbReference type="Pfam" id="PF00155"/>
    </source>
</evidence>
<comment type="cofactor">
    <cofactor evidence="1">
        <name>pyridoxal 5'-phosphate</name>
        <dbReference type="ChEBI" id="CHEBI:597326"/>
    </cofactor>
</comment>
<reference evidence="4" key="1">
    <citation type="submission" date="2017-02" db="EMBL/GenBank/DDBJ databases">
        <title>Delineation of Paenibacillus larvae strains originating from foulbrood outbreaks.</title>
        <authorList>
            <person name="Beims H."/>
            <person name="Bunk B."/>
            <person name="Sproeer C."/>
            <person name="Mohr K.I."/>
            <person name="Pradella S."/>
            <person name="Guenther G."/>
            <person name="Rohde M."/>
            <person name="von der Ohe W."/>
            <person name="Steinert M."/>
        </authorList>
    </citation>
    <scope>NUCLEOTIDE SEQUENCE [LARGE SCALE GENOMIC DNA]</scope>
    <source>
        <strain evidence="4">Eric_III</strain>
    </source>
</reference>
<dbReference type="Proteomes" id="UP000239833">
    <property type="component" value="Chromosome"/>
</dbReference>
<sequence>MNTICVYSFSKYFVATGWRLGVVAIHETNIYDKLLQKQPEHFKQDLKERYSSLSTRSERSIIPLAQY</sequence>
<dbReference type="InterPro" id="IPR015421">
    <property type="entry name" value="PyrdxlP-dep_Trfase_major"/>
</dbReference>
<dbReference type="GO" id="GO:0030170">
    <property type="term" value="F:pyridoxal phosphate binding"/>
    <property type="evidence" value="ECO:0007669"/>
    <property type="project" value="InterPro"/>
</dbReference>
<dbReference type="SUPFAM" id="SSF53383">
    <property type="entry name" value="PLP-dependent transferases"/>
    <property type="match status" value="1"/>
</dbReference>
<dbReference type="InterPro" id="IPR015424">
    <property type="entry name" value="PyrdxlP-dep_Trfase"/>
</dbReference>
<comment type="similarity">
    <text evidence="1">Belongs to the class-I pyridoxal-phosphate-dependent aminotransferase family.</text>
</comment>
<organism evidence="3 4">
    <name type="scientific">Paenibacillus larvae subsp. larvae</name>
    <dbReference type="NCBI Taxonomy" id="147375"/>
    <lineage>
        <taxon>Bacteria</taxon>
        <taxon>Bacillati</taxon>
        <taxon>Bacillota</taxon>
        <taxon>Bacilli</taxon>
        <taxon>Bacillales</taxon>
        <taxon>Paenibacillaceae</taxon>
        <taxon>Paenibacillus</taxon>
    </lineage>
</organism>
<dbReference type="Pfam" id="PF00155">
    <property type="entry name" value="Aminotran_1_2"/>
    <property type="match status" value="1"/>
</dbReference>
<gene>
    <name evidence="3" type="primary">asD_1</name>
    <name evidence="3" type="ORF">ERICIII_01692</name>
</gene>
<dbReference type="PROSITE" id="PS00105">
    <property type="entry name" value="AA_TRANSFER_CLASS_1"/>
    <property type="match status" value="1"/>
</dbReference>
<dbReference type="InterPro" id="IPR004839">
    <property type="entry name" value="Aminotransferase_I/II_large"/>
</dbReference>
<accession>A0A2L1UCI8</accession>
<keyword evidence="1 3" id="KW-0808">Transferase</keyword>
<dbReference type="EC" id="2.6.1.-" evidence="1"/>
<dbReference type="EMBL" id="CP019655">
    <property type="protein sequence ID" value="AVF25870.1"/>
    <property type="molecule type" value="Genomic_DNA"/>
</dbReference>
<dbReference type="GO" id="GO:0008483">
    <property type="term" value="F:transaminase activity"/>
    <property type="evidence" value="ECO:0007669"/>
    <property type="project" value="UniProtKB-KW"/>
</dbReference>
<keyword evidence="1 3" id="KW-0032">Aminotransferase</keyword>
<dbReference type="AlphaFoldDB" id="A0A2L1UCI8"/>